<evidence type="ECO:0000313" key="4">
    <source>
        <dbReference type="EnsemblMetazoa" id="XP_011674355"/>
    </source>
</evidence>
<feature type="transmembrane region" description="Helical" evidence="2">
    <location>
        <begin position="309"/>
        <end position="331"/>
    </location>
</feature>
<feature type="chain" id="PRO_5029818031" description="Heparan-alpha-glucosaminide N-acetyltransferase" evidence="3">
    <location>
        <begin position="28"/>
        <end position="625"/>
    </location>
</feature>
<dbReference type="KEGG" id="spu:584064"/>
<feature type="transmembrane region" description="Helical" evidence="2">
    <location>
        <begin position="598"/>
        <end position="617"/>
    </location>
</feature>
<feature type="transmembrane region" description="Helical" evidence="2">
    <location>
        <begin position="529"/>
        <end position="551"/>
    </location>
</feature>
<keyword evidence="5" id="KW-1185">Reference proteome</keyword>
<feature type="region of interest" description="Disordered" evidence="1">
    <location>
        <begin position="211"/>
        <end position="230"/>
    </location>
</feature>
<reference evidence="4" key="2">
    <citation type="submission" date="2021-01" db="UniProtKB">
        <authorList>
            <consortium name="EnsemblMetazoa"/>
        </authorList>
    </citation>
    <scope>IDENTIFICATION</scope>
</reference>
<evidence type="ECO:0000256" key="1">
    <source>
        <dbReference type="SAM" id="MobiDB-lite"/>
    </source>
</evidence>
<feature type="transmembrane region" description="Helical" evidence="2">
    <location>
        <begin position="239"/>
        <end position="256"/>
    </location>
</feature>
<feature type="transmembrane region" description="Helical" evidence="2">
    <location>
        <begin position="377"/>
        <end position="400"/>
    </location>
</feature>
<dbReference type="FunCoup" id="A0A7M7HN83">
    <property type="interactions" value="377"/>
</dbReference>
<feature type="signal peptide" evidence="3">
    <location>
        <begin position="1"/>
        <end position="27"/>
    </location>
</feature>
<organism evidence="4 5">
    <name type="scientific">Strongylocentrotus purpuratus</name>
    <name type="common">Purple sea urchin</name>
    <dbReference type="NCBI Taxonomy" id="7668"/>
    <lineage>
        <taxon>Eukaryota</taxon>
        <taxon>Metazoa</taxon>
        <taxon>Echinodermata</taxon>
        <taxon>Eleutherozoa</taxon>
        <taxon>Echinozoa</taxon>
        <taxon>Echinoidea</taxon>
        <taxon>Euechinoidea</taxon>
        <taxon>Echinacea</taxon>
        <taxon>Camarodonta</taxon>
        <taxon>Echinidea</taxon>
        <taxon>Strongylocentrotidae</taxon>
        <taxon>Strongylocentrotus</taxon>
    </lineage>
</organism>
<feature type="transmembrane region" description="Helical" evidence="2">
    <location>
        <begin position="161"/>
        <end position="182"/>
    </location>
</feature>
<feature type="transmembrane region" description="Helical" evidence="2">
    <location>
        <begin position="465"/>
        <end position="486"/>
    </location>
</feature>
<keyword evidence="3" id="KW-0732">Signal</keyword>
<feature type="transmembrane region" description="Helical" evidence="2">
    <location>
        <begin position="498"/>
        <end position="517"/>
    </location>
</feature>
<name>A0A7M7HN83_STRPU</name>
<dbReference type="AlphaFoldDB" id="A0A7M7HN83"/>
<dbReference type="OrthoDB" id="2149840at2759"/>
<feature type="transmembrane region" description="Helical" evidence="2">
    <location>
        <begin position="337"/>
        <end position="356"/>
    </location>
</feature>
<dbReference type="EnsemblMetazoa" id="XM_011676053">
    <property type="protein sequence ID" value="XP_011674355"/>
    <property type="gene ID" value="LOC584064"/>
</dbReference>
<dbReference type="PANTHER" id="PTHR31061:SF24">
    <property type="entry name" value="LD22376P"/>
    <property type="match status" value="1"/>
</dbReference>
<reference evidence="5" key="1">
    <citation type="submission" date="2015-02" db="EMBL/GenBank/DDBJ databases">
        <title>Genome sequencing for Strongylocentrotus purpuratus.</title>
        <authorList>
            <person name="Murali S."/>
            <person name="Liu Y."/>
            <person name="Vee V."/>
            <person name="English A."/>
            <person name="Wang M."/>
            <person name="Skinner E."/>
            <person name="Han Y."/>
            <person name="Muzny D.M."/>
            <person name="Worley K.C."/>
            <person name="Gibbs R.A."/>
        </authorList>
    </citation>
    <scope>NUCLEOTIDE SEQUENCE</scope>
</reference>
<dbReference type="GeneID" id="584064"/>
<feature type="transmembrane region" description="Helical" evidence="2">
    <location>
        <begin position="563"/>
        <end position="586"/>
    </location>
</feature>
<protein>
    <recommendedName>
        <fullName evidence="6">Heparan-alpha-glucosaminide N-acetyltransferase</fullName>
    </recommendedName>
</protein>
<dbReference type="Proteomes" id="UP000007110">
    <property type="component" value="Unassembled WGS sequence"/>
</dbReference>
<feature type="compositionally biased region" description="Polar residues" evidence="1">
    <location>
        <begin position="211"/>
        <end position="225"/>
    </location>
</feature>
<accession>A0A7M7HN83</accession>
<keyword evidence="2" id="KW-0472">Membrane</keyword>
<dbReference type="OMA" id="CHQCLYQ"/>
<dbReference type="RefSeq" id="XP_011674355.2">
    <property type="nucleotide sequence ID" value="XM_011676053.2"/>
</dbReference>
<keyword evidence="2" id="KW-1133">Transmembrane helix</keyword>
<sequence length="625" mass="70361">MAGDNMPLLKHLSILFLFSTYVIGVLGGPSDVTSSPVTDVKHVYQFLVGHTDISYDTAFVYVSNGLEETINLSIQTTECYQCKLVLLGSMGVRGSVEVQVDTAWPVVMDISLEDQPVDNATVCRMTYHFKQNGNYSWYINNKKSMDSFDCKLIATNSPPNAFIPIYVTIGIFAAMAIFCILYKKMCNSGSINRFLNYLGMERVVSSDLGTPSNPVAEADSNSIQRPSRDKPKRLKSLDAFRGFSLVIMIFVNYGSGKYRSIFGHSPWNGLTVADLVFPWFIWIMGVSITMSFYALVRHGVSRRVIFTKILRRFVILFGLGIILDGGIDFSTFRVPGVLQRIAFSYLVVATVHLFAVKHKDEEYRIRHVVYRELRDLLDYWYEWIIMISFLALHICLTFFLPVPGCPTGYLGPGGPLVGENESLVNCTGGAANYIDKVILTYNHTYPRGTPRKIYQTTVPHDPEGILGTLTSIFMTFLGLQAGKIFHLFSYPRDRILRFLGWCVVTGVIAGALCGFSKEDGIIPVNKNLWSVSFILATASMAFFLLAIFYYLIDVQIWWTGVPFYFVGMNSIAVYCGSEVLGKYFPFCWEPVFNTHAELLAMNVIGASLWVLISYYMYAIDFFVKI</sequence>
<evidence type="ECO:0000313" key="5">
    <source>
        <dbReference type="Proteomes" id="UP000007110"/>
    </source>
</evidence>
<evidence type="ECO:0008006" key="6">
    <source>
        <dbReference type="Google" id="ProtNLM"/>
    </source>
</evidence>
<keyword evidence="2" id="KW-0812">Transmembrane</keyword>
<dbReference type="PANTHER" id="PTHR31061">
    <property type="entry name" value="LD22376P"/>
    <property type="match status" value="1"/>
</dbReference>
<dbReference type="CTD" id="138050"/>
<dbReference type="InParanoid" id="A0A7M7HN83"/>
<feature type="transmembrane region" description="Helical" evidence="2">
    <location>
        <begin position="276"/>
        <end position="297"/>
    </location>
</feature>
<proteinExistence type="predicted"/>
<evidence type="ECO:0000256" key="2">
    <source>
        <dbReference type="SAM" id="Phobius"/>
    </source>
</evidence>
<evidence type="ECO:0000256" key="3">
    <source>
        <dbReference type="SAM" id="SignalP"/>
    </source>
</evidence>